<dbReference type="OrthoDB" id="10363100at2759"/>
<name>D7FJE1_ECTSI</name>
<keyword evidence="2" id="KW-1185">Reference proteome</keyword>
<gene>
    <name evidence="1" type="ORF">Esi_0133_0041</name>
</gene>
<sequence>MAVEEHLGNHNLVFLGGAVGISVARSPVDGHLRCLGGGSLVLERLTKQQSKRGVKFVNLLRSGGIPVLHCKNVRSYTHGVVIFNTVHAAAALAGGPLRDLVRDRHARLLWAAMIREGLQALTLAARGGDWRAANPCCGVTLPQLELFLCLPTFLFSLVSGLLLRFPPMLAPAMQADLADGRDTSVAWTLEEIVRIDP</sequence>
<evidence type="ECO:0000313" key="2">
    <source>
        <dbReference type="Proteomes" id="UP000002630"/>
    </source>
</evidence>
<organism evidence="1 2">
    <name type="scientific">Ectocarpus siliculosus</name>
    <name type="common">Brown alga</name>
    <name type="synonym">Conferva siliculosa</name>
    <dbReference type="NCBI Taxonomy" id="2880"/>
    <lineage>
        <taxon>Eukaryota</taxon>
        <taxon>Sar</taxon>
        <taxon>Stramenopiles</taxon>
        <taxon>Ochrophyta</taxon>
        <taxon>PX clade</taxon>
        <taxon>Phaeophyceae</taxon>
        <taxon>Ectocarpales</taxon>
        <taxon>Ectocarpaceae</taxon>
        <taxon>Ectocarpus</taxon>
    </lineage>
</organism>
<protein>
    <submittedName>
        <fullName evidence="1">2-dehydropantoate 2-reductase</fullName>
    </submittedName>
</protein>
<dbReference type="AlphaFoldDB" id="D7FJE1"/>
<dbReference type="Proteomes" id="UP000002630">
    <property type="component" value="Linkage Group LG17"/>
</dbReference>
<proteinExistence type="predicted"/>
<accession>D7FJE1</accession>
<dbReference type="EMBL" id="FN647953">
    <property type="protein sequence ID" value="CBJ29044.1"/>
    <property type="molecule type" value="Genomic_DNA"/>
</dbReference>
<dbReference type="InParanoid" id="D7FJE1"/>
<dbReference type="EMBL" id="FN649742">
    <property type="protein sequence ID" value="CBJ29044.1"/>
    <property type="molecule type" value="Genomic_DNA"/>
</dbReference>
<reference evidence="1 2" key="1">
    <citation type="journal article" date="2010" name="Nature">
        <title>The Ectocarpus genome and the independent evolution of multicellularity in brown algae.</title>
        <authorList>
            <person name="Cock J.M."/>
            <person name="Sterck L."/>
            <person name="Rouze P."/>
            <person name="Scornet D."/>
            <person name="Allen A.E."/>
            <person name="Amoutzias G."/>
            <person name="Anthouard V."/>
            <person name="Artiguenave F."/>
            <person name="Aury J.M."/>
            <person name="Badger J.H."/>
            <person name="Beszteri B."/>
            <person name="Billiau K."/>
            <person name="Bonnet E."/>
            <person name="Bothwell J.H."/>
            <person name="Bowler C."/>
            <person name="Boyen C."/>
            <person name="Brownlee C."/>
            <person name="Carrano C.J."/>
            <person name="Charrier B."/>
            <person name="Cho G.Y."/>
            <person name="Coelho S.M."/>
            <person name="Collen J."/>
            <person name="Corre E."/>
            <person name="Da Silva C."/>
            <person name="Delage L."/>
            <person name="Delaroque N."/>
            <person name="Dittami S.M."/>
            <person name="Doulbeau S."/>
            <person name="Elias M."/>
            <person name="Farnham G."/>
            <person name="Gachon C.M."/>
            <person name="Gschloessl B."/>
            <person name="Heesch S."/>
            <person name="Jabbari K."/>
            <person name="Jubin C."/>
            <person name="Kawai H."/>
            <person name="Kimura K."/>
            <person name="Kloareg B."/>
            <person name="Kupper F.C."/>
            <person name="Lang D."/>
            <person name="Le Bail A."/>
            <person name="Leblanc C."/>
            <person name="Lerouge P."/>
            <person name="Lohr M."/>
            <person name="Lopez P.J."/>
            <person name="Martens C."/>
            <person name="Maumus F."/>
            <person name="Michel G."/>
            <person name="Miranda-Saavedra D."/>
            <person name="Morales J."/>
            <person name="Moreau H."/>
            <person name="Motomura T."/>
            <person name="Nagasato C."/>
            <person name="Napoli C.A."/>
            <person name="Nelson D.R."/>
            <person name="Nyvall-Collen P."/>
            <person name="Peters A.F."/>
            <person name="Pommier C."/>
            <person name="Potin P."/>
            <person name="Poulain J."/>
            <person name="Quesneville H."/>
            <person name="Read B."/>
            <person name="Rensing S.A."/>
            <person name="Ritter A."/>
            <person name="Rousvoal S."/>
            <person name="Samanta M."/>
            <person name="Samson G."/>
            <person name="Schroeder D.C."/>
            <person name="Segurens B."/>
            <person name="Strittmatter M."/>
            <person name="Tonon T."/>
            <person name="Tregear J.W."/>
            <person name="Valentin K."/>
            <person name="von Dassow P."/>
            <person name="Yamagishi T."/>
            <person name="Van de Peer Y."/>
            <person name="Wincker P."/>
        </authorList>
    </citation>
    <scope>NUCLEOTIDE SEQUENCE [LARGE SCALE GENOMIC DNA]</scope>
    <source>
        <strain evidence="2">Ec32 / CCAP1310/4</strain>
    </source>
</reference>
<evidence type="ECO:0000313" key="1">
    <source>
        <dbReference type="EMBL" id="CBJ29044.1"/>
    </source>
</evidence>